<evidence type="ECO:0000313" key="9">
    <source>
        <dbReference type="EMBL" id="RMO38388.1"/>
    </source>
</evidence>
<dbReference type="AlphaFoldDB" id="A0A3M5W2J8"/>
<feature type="domain" description="HTH lysR-type" evidence="5">
    <location>
        <begin position="24"/>
        <end position="74"/>
    </location>
</feature>
<proteinExistence type="inferred from homology"/>
<dbReference type="Pfam" id="PF03466">
    <property type="entry name" value="LysR_substrate"/>
    <property type="match status" value="1"/>
</dbReference>
<dbReference type="PROSITE" id="PS50931">
    <property type="entry name" value="HTH_LYSR"/>
    <property type="match status" value="1"/>
</dbReference>
<evidence type="ECO:0000313" key="10">
    <source>
        <dbReference type="Proteomes" id="UP000273536"/>
    </source>
</evidence>
<dbReference type="Proteomes" id="UP000273536">
    <property type="component" value="Unassembled WGS sequence"/>
</dbReference>
<dbReference type="PANTHER" id="PTHR30537">
    <property type="entry name" value="HTH-TYPE TRANSCRIPTIONAL REGULATOR"/>
    <property type="match status" value="1"/>
</dbReference>
<dbReference type="Proteomes" id="UP000276829">
    <property type="component" value="Unassembled WGS sequence"/>
</dbReference>
<dbReference type="SUPFAM" id="SSF53850">
    <property type="entry name" value="Periplasmic binding protein-like II"/>
    <property type="match status" value="1"/>
</dbReference>
<dbReference type="Pfam" id="PF00126">
    <property type="entry name" value="HTH_1"/>
    <property type="match status" value="1"/>
</dbReference>
<keyword evidence="3" id="KW-0238">DNA-binding</keyword>
<keyword evidence="2" id="KW-0805">Transcription regulation</keyword>
<evidence type="ECO:0000313" key="11">
    <source>
        <dbReference type="Proteomes" id="UP000276829"/>
    </source>
</evidence>
<dbReference type="InterPro" id="IPR036388">
    <property type="entry name" value="WH-like_DNA-bd_sf"/>
</dbReference>
<evidence type="ECO:0000313" key="8">
    <source>
        <dbReference type="EMBL" id="RMO35268.1"/>
    </source>
</evidence>
<dbReference type="SUPFAM" id="SSF46785">
    <property type="entry name" value="Winged helix' DNA-binding domain"/>
    <property type="match status" value="1"/>
</dbReference>
<evidence type="ECO:0000259" key="5">
    <source>
        <dbReference type="PROSITE" id="PS50931"/>
    </source>
</evidence>
<sequence>MSNAKDLCMASTADQSEIIPGMLVFRQVVVSGSFSGAGRTLGLSPSAVSRQIDRLERILNVALVTRSTRNLFITESGQDVFNVASEIASATDSLMGRIEAAMVEPEGLLRVTAPVTIGKILLSSSIAEFLRVYPKIKVDLNFTDNIVDIYKEKFDLSVRITSTPPHDMVARKLFDVEYLLVATTGEVSFEIPSHPEDISSTPMITPSDSFFGEEMTFNHTDYSYTVRSTPRLMANNSETLLGAIFSGTGVGVLPNFLAIPLIESGQLRSILPEWQINNVTPSSVFLLSHPSKMISAKARAYIEYLEGYASGAWGLDPIALSRESVGVSESHVATPE</sequence>
<comment type="caution">
    <text evidence="7">The sequence shown here is derived from an EMBL/GenBank/DDBJ whole genome shotgun (WGS) entry which is preliminary data.</text>
</comment>
<dbReference type="CDD" id="cd08422">
    <property type="entry name" value="PBP2_CrgA_like"/>
    <property type="match status" value="1"/>
</dbReference>
<name>A0A3M5W2J8_PSESG</name>
<dbReference type="GO" id="GO:0006351">
    <property type="term" value="P:DNA-templated transcription"/>
    <property type="evidence" value="ECO:0007669"/>
    <property type="project" value="TreeGrafter"/>
</dbReference>
<reference evidence="10 11" key="1">
    <citation type="submission" date="2018-08" db="EMBL/GenBank/DDBJ databases">
        <title>Recombination of ecologically and evolutionarily significant loci maintains genetic cohesion in the Pseudomonas syringae species complex.</title>
        <authorList>
            <person name="Dillon M."/>
            <person name="Thakur S."/>
            <person name="Almeida R.N.D."/>
            <person name="Weir B.S."/>
            <person name="Guttman D.S."/>
        </authorList>
    </citation>
    <scope>NUCLEOTIDE SEQUENCE [LARGE SCALE GENOMIC DNA]</scope>
    <source>
        <strain evidence="7 11">ICMP 4324</strain>
        <strain evidence="6 12">ICMP 4332</strain>
        <strain evidence="9 10">ICMP 6372</strain>
        <strain evidence="8 13">ICMP 867</strain>
    </source>
</reference>
<dbReference type="GO" id="GO:0003700">
    <property type="term" value="F:DNA-binding transcription factor activity"/>
    <property type="evidence" value="ECO:0007669"/>
    <property type="project" value="InterPro"/>
</dbReference>
<dbReference type="InterPro" id="IPR000847">
    <property type="entry name" value="LysR_HTH_N"/>
</dbReference>
<evidence type="ECO:0000313" key="13">
    <source>
        <dbReference type="Proteomes" id="UP000280599"/>
    </source>
</evidence>
<dbReference type="EMBL" id="RBOM01000154">
    <property type="protein sequence ID" value="RMM64033.1"/>
    <property type="molecule type" value="Genomic_DNA"/>
</dbReference>
<dbReference type="Gene3D" id="3.40.190.290">
    <property type="match status" value="1"/>
</dbReference>
<dbReference type="Proteomes" id="UP000280599">
    <property type="component" value="Unassembled WGS sequence"/>
</dbReference>
<dbReference type="EMBL" id="RBON01000165">
    <property type="protein sequence ID" value="RMM68244.1"/>
    <property type="molecule type" value="Genomic_DNA"/>
</dbReference>
<gene>
    <name evidence="8" type="ORF">ALQ41_04284</name>
    <name evidence="9" type="ORF">ALQ42_04852</name>
    <name evidence="7" type="ORF">ALQ73_05015</name>
    <name evidence="6" type="ORF">ALQ74_04988</name>
</gene>
<comment type="similarity">
    <text evidence="1">Belongs to the LysR transcriptional regulatory family.</text>
</comment>
<evidence type="ECO:0000256" key="1">
    <source>
        <dbReference type="ARBA" id="ARBA00009437"/>
    </source>
</evidence>
<dbReference type="EMBL" id="RBPT01000539">
    <property type="protein sequence ID" value="RMO35268.1"/>
    <property type="molecule type" value="Genomic_DNA"/>
</dbReference>
<evidence type="ECO:0000313" key="12">
    <source>
        <dbReference type="Proteomes" id="UP000279057"/>
    </source>
</evidence>
<dbReference type="InterPro" id="IPR058163">
    <property type="entry name" value="LysR-type_TF_proteobact-type"/>
</dbReference>
<evidence type="ECO:0000256" key="2">
    <source>
        <dbReference type="ARBA" id="ARBA00023015"/>
    </source>
</evidence>
<evidence type="ECO:0000256" key="4">
    <source>
        <dbReference type="ARBA" id="ARBA00023163"/>
    </source>
</evidence>
<dbReference type="EMBL" id="RBPS01000112">
    <property type="protein sequence ID" value="RMO38388.1"/>
    <property type="molecule type" value="Genomic_DNA"/>
</dbReference>
<protein>
    <submittedName>
        <fullName evidence="7">Putative transcriptional regulator, LysR family</fullName>
    </submittedName>
</protein>
<keyword evidence="4" id="KW-0804">Transcription</keyword>
<evidence type="ECO:0000313" key="6">
    <source>
        <dbReference type="EMBL" id="RMM64033.1"/>
    </source>
</evidence>
<evidence type="ECO:0000256" key="3">
    <source>
        <dbReference type="ARBA" id="ARBA00023125"/>
    </source>
</evidence>
<accession>A0A3M5W2J8</accession>
<dbReference type="GO" id="GO:0043565">
    <property type="term" value="F:sequence-specific DNA binding"/>
    <property type="evidence" value="ECO:0007669"/>
    <property type="project" value="TreeGrafter"/>
</dbReference>
<dbReference type="Gene3D" id="1.10.10.10">
    <property type="entry name" value="Winged helix-like DNA-binding domain superfamily/Winged helix DNA-binding domain"/>
    <property type="match status" value="1"/>
</dbReference>
<organism evidence="7 11">
    <name type="scientific">Pseudomonas savastanoi pv. glycinea</name>
    <name type="common">Pseudomonas syringae pv. glycinea</name>
    <dbReference type="NCBI Taxonomy" id="318"/>
    <lineage>
        <taxon>Bacteria</taxon>
        <taxon>Pseudomonadati</taxon>
        <taxon>Pseudomonadota</taxon>
        <taxon>Gammaproteobacteria</taxon>
        <taxon>Pseudomonadales</taxon>
        <taxon>Pseudomonadaceae</taxon>
        <taxon>Pseudomonas</taxon>
    </lineage>
</organism>
<dbReference type="Proteomes" id="UP000279057">
    <property type="component" value="Unassembled WGS sequence"/>
</dbReference>
<dbReference type="InterPro" id="IPR036390">
    <property type="entry name" value="WH_DNA-bd_sf"/>
</dbReference>
<evidence type="ECO:0000313" key="7">
    <source>
        <dbReference type="EMBL" id="RMM68244.1"/>
    </source>
</evidence>
<dbReference type="PANTHER" id="PTHR30537:SF5">
    <property type="entry name" value="HTH-TYPE TRANSCRIPTIONAL ACTIVATOR TTDR-RELATED"/>
    <property type="match status" value="1"/>
</dbReference>
<dbReference type="InterPro" id="IPR005119">
    <property type="entry name" value="LysR_subst-bd"/>
</dbReference>